<feature type="domain" description="Glycosyl hydrolase family 13 catalytic" evidence="4">
    <location>
        <begin position="29"/>
        <end position="439"/>
    </location>
</feature>
<dbReference type="AlphaFoldDB" id="A0A2K3US32"/>
<dbReference type="CDD" id="cd11333">
    <property type="entry name" value="AmyAc_SI_OligoGlu_DGase"/>
    <property type="match status" value="1"/>
</dbReference>
<evidence type="ECO:0000313" key="5">
    <source>
        <dbReference type="EMBL" id="PNY79310.1"/>
    </source>
</evidence>
<dbReference type="InterPro" id="IPR045857">
    <property type="entry name" value="O16G_dom_2"/>
</dbReference>
<dbReference type="Gene3D" id="2.60.40.1180">
    <property type="entry name" value="Golgi alpha-mannosidase II"/>
    <property type="match status" value="1"/>
</dbReference>
<keyword evidence="3" id="KW-0326">Glycosidase</keyword>
<dbReference type="InterPro" id="IPR017853">
    <property type="entry name" value="GH"/>
</dbReference>
<dbReference type="EMBL" id="PPPD01000004">
    <property type="protein sequence ID" value="PNY79310.1"/>
    <property type="molecule type" value="Genomic_DNA"/>
</dbReference>
<dbReference type="Gene3D" id="3.20.20.80">
    <property type="entry name" value="Glycosidases"/>
    <property type="match status" value="1"/>
</dbReference>
<dbReference type="GO" id="GO:0004556">
    <property type="term" value="F:alpha-amylase activity"/>
    <property type="evidence" value="ECO:0007669"/>
    <property type="project" value="TreeGrafter"/>
</dbReference>
<keyword evidence="6" id="KW-1185">Reference proteome</keyword>
<dbReference type="NCBIfam" id="NF008183">
    <property type="entry name" value="PRK10933.1"/>
    <property type="match status" value="1"/>
</dbReference>
<reference evidence="5 6" key="1">
    <citation type="submission" date="2018-01" db="EMBL/GenBank/DDBJ databases">
        <title>Deinococcus koreensis sp. nov., a radiation-resistant bacterium isolated from river water.</title>
        <authorList>
            <person name="Choi A."/>
        </authorList>
    </citation>
    <scope>NUCLEOTIDE SEQUENCE [LARGE SCALE GENOMIC DNA]</scope>
    <source>
        <strain evidence="5 6">SJW1-2</strain>
    </source>
</reference>
<evidence type="ECO:0000256" key="3">
    <source>
        <dbReference type="ARBA" id="ARBA00023295"/>
    </source>
</evidence>
<dbReference type="Gene3D" id="3.90.400.10">
    <property type="entry name" value="Oligo-1,6-glucosidase, Domain 2"/>
    <property type="match status" value="1"/>
</dbReference>
<dbReference type="InterPro" id="IPR056300">
    <property type="entry name" value="SusG-like_C"/>
</dbReference>
<comment type="caution">
    <text evidence="5">The sequence shown here is derived from an EMBL/GenBank/DDBJ whole genome shotgun (WGS) entry which is preliminary data.</text>
</comment>
<dbReference type="FunFam" id="3.90.400.10:FF:000002">
    <property type="entry name" value="Sucrose isomerase"/>
    <property type="match status" value="1"/>
</dbReference>
<dbReference type="InterPro" id="IPR013780">
    <property type="entry name" value="Glyco_hydro_b"/>
</dbReference>
<dbReference type="PANTHER" id="PTHR10357:SF184">
    <property type="entry name" value="OLIGO-1,6-GLUCOSIDASE 1"/>
    <property type="match status" value="1"/>
</dbReference>
<dbReference type="FunFam" id="3.20.20.80:FF:000064">
    <property type="entry name" value="Oligo-1,6-glucosidase"/>
    <property type="match status" value="2"/>
</dbReference>
<organism evidence="5 6">
    <name type="scientific">Deinococcus koreensis</name>
    <dbReference type="NCBI Taxonomy" id="2054903"/>
    <lineage>
        <taxon>Bacteria</taxon>
        <taxon>Thermotogati</taxon>
        <taxon>Deinococcota</taxon>
        <taxon>Deinococci</taxon>
        <taxon>Deinococcales</taxon>
        <taxon>Deinococcaceae</taxon>
        <taxon>Deinococcus</taxon>
    </lineage>
</organism>
<comment type="similarity">
    <text evidence="1">Belongs to the glycosyl hydrolase 13 family.</text>
</comment>
<evidence type="ECO:0000259" key="4">
    <source>
        <dbReference type="SMART" id="SM00642"/>
    </source>
</evidence>
<dbReference type="SMART" id="SM00642">
    <property type="entry name" value="Aamy"/>
    <property type="match status" value="1"/>
</dbReference>
<protein>
    <submittedName>
        <fullName evidence="5">Glucohydrolase</fullName>
    </submittedName>
</protein>
<proteinExistence type="inferred from homology"/>
<dbReference type="GO" id="GO:0009313">
    <property type="term" value="P:oligosaccharide catabolic process"/>
    <property type="evidence" value="ECO:0007669"/>
    <property type="project" value="TreeGrafter"/>
</dbReference>
<keyword evidence="2 5" id="KW-0378">Hydrolase</keyword>
<name>A0A2K3US32_9DEIO</name>
<dbReference type="OrthoDB" id="9805159at2"/>
<dbReference type="SUPFAM" id="SSF51445">
    <property type="entry name" value="(Trans)glycosidases"/>
    <property type="match status" value="1"/>
</dbReference>
<evidence type="ECO:0000313" key="6">
    <source>
        <dbReference type="Proteomes" id="UP000236379"/>
    </source>
</evidence>
<gene>
    <name evidence="5" type="ORF">CVO96_19475</name>
</gene>
<accession>A0A2K3US32</accession>
<evidence type="ECO:0000256" key="2">
    <source>
        <dbReference type="ARBA" id="ARBA00022801"/>
    </source>
</evidence>
<dbReference type="FunFam" id="2.60.40.1180:FF:000007">
    <property type="entry name" value="Sucrose isomerase"/>
    <property type="match status" value="1"/>
</dbReference>
<dbReference type="Pfam" id="PF23915">
    <property type="entry name" value="SusG_C"/>
    <property type="match status" value="1"/>
</dbReference>
<sequence>MTDQLAPAPLTSRRPRPGEPWWKQSVIYQIYPRSFSDSNGDGIGDLQGIRDRLDYLQTLGVDVLWLCPVYPSPNRDGGYDISDYRGVAPEFGTLDDWKALVADLHARDMRLIMDLVVNHTSDEHPWFQQARASKDSPYRDYYLWRPAREGREPSNWGSHFGGPAWTLDEPSGEYYLHLFSTHQPDLNWDNPRVRAEIHDMMRWWLDLGIDGFRMDTINMLSKPPAFPDAAARAGERFPVASEHFIHGPRLFEYLAEMKAQVLDHYDVMTVGETPDVTPEHGLAFTNAETGPLSMIFAFELMHLDAGHAQTQRKWTKVPWSLAELRQITTRWQAGLHGVGWNSNFLSNHDVPRLVSRFGDDGEFRLASATLLATYLFALQGTPYIYQGDELGLTNVAFSDIGEYRDIDTLNYYREQVNDLGRPPAEVLAEIHAKGRDNARTPMPWTAEPNGGFTSGTPWIALNPTYGQINAQQALADPDSIYWYYRDLIRLRHTYPVFVDGRYDLLLPDHQTVFAFTRTTDDEQLLVLLNFGREVCELDWPGPPPLPTIQLLLANLPGAQPPQSTLTLRPYEARLYHTRTRAGDGLE</sequence>
<dbReference type="PANTHER" id="PTHR10357">
    <property type="entry name" value="ALPHA-AMYLASE FAMILY MEMBER"/>
    <property type="match status" value="1"/>
</dbReference>
<dbReference type="InterPro" id="IPR006047">
    <property type="entry name" value="GH13_cat_dom"/>
</dbReference>
<dbReference type="RefSeq" id="WP_103314137.1">
    <property type="nucleotide sequence ID" value="NZ_PPPD01000004.1"/>
</dbReference>
<dbReference type="Pfam" id="PF00128">
    <property type="entry name" value="Alpha-amylase"/>
    <property type="match status" value="1"/>
</dbReference>
<dbReference type="SUPFAM" id="SSF51011">
    <property type="entry name" value="Glycosyl hydrolase domain"/>
    <property type="match status" value="1"/>
</dbReference>
<dbReference type="Proteomes" id="UP000236379">
    <property type="component" value="Unassembled WGS sequence"/>
</dbReference>
<evidence type="ECO:0000256" key="1">
    <source>
        <dbReference type="ARBA" id="ARBA00008061"/>
    </source>
</evidence>